<dbReference type="GO" id="GO:0005484">
    <property type="term" value="F:SNAP receptor activity"/>
    <property type="evidence" value="ECO:0007669"/>
    <property type="project" value="InterPro"/>
</dbReference>
<dbReference type="CDD" id="cd21443">
    <property type="entry name" value="SNARE_NTD_STX6_STX10"/>
    <property type="match status" value="1"/>
</dbReference>
<keyword evidence="3" id="KW-0812">Transmembrane</keyword>
<evidence type="ECO:0000313" key="12">
    <source>
        <dbReference type="EMBL" id="OMJ23715.1"/>
    </source>
</evidence>
<evidence type="ECO:0000256" key="1">
    <source>
        <dbReference type="ARBA" id="ARBA00009063"/>
    </source>
</evidence>
<dbReference type="SUPFAM" id="SSF58038">
    <property type="entry name" value="SNARE fusion complex"/>
    <property type="match status" value="1"/>
</dbReference>
<protein>
    <recommendedName>
        <fullName evidence="10">t-SNARE affecting a late Golgi compartment protein 1</fullName>
    </recommendedName>
</protein>
<dbReference type="CDD" id="cd15851">
    <property type="entry name" value="SNARE_Syntaxin6"/>
    <property type="match status" value="1"/>
</dbReference>
<proteinExistence type="inferred from homology"/>
<keyword evidence="4" id="KW-0653">Protein transport</keyword>
<dbReference type="Pfam" id="PF09177">
    <property type="entry name" value="STX6_10_61_N"/>
    <property type="match status" value="1"/>
</dbReference>
<keyword evidence="7" id="KW-0175">Coiled coil</keyword>
<sequence length="183" mass="20824">MSNDPFEIVKEDVEHALVQASEMMSDWERLRKQSSGNKADSELNYIKDDLYNIFNSVKQDLSDLQATIDVAKSNPKKFGLNPAKIAARQKFVNESNDKIEIIMEQQDEHMDSILGTVRNLRGMAGAMNTELDDQAVLLDEVDGMVDNTQNRLASARYKVNDFLRRSKGNPFFLLCLIYRSNNS</sequence>
<dbReference type="PROSITE" id="PS00914">
    <property type="entry name" value="SYNTAXIN"/>
    <property type="match status" value="1"/>
</dbReference>
<comment type="subcellular location">
    <subcellularLocation>
        <location evidence="9">Golgi apparatus</location>
        <location evidence="9">trans-Golgi network membrane</location>
        <topology evidence="9">Single-pass type IV membrane protein</topology>
    </subcellularLocation>
</comment>
<dbReference type="InterPro" id="IPR010989">
    <property type="entry name" value="SNARE"/>
</dbReference>
<evidence type="ECO:0000256" key="4">
    <source>
        <dbReference type="ARBA" id="ARBA00022927"/>
    </source>
</evidence>
<dbReference type="Gene3D" id="1.20.58.90">
    <property type="match status" value="1"/>
</dbReference>
<keyword evidence="13" id="KW-1185">Reference proteome</keyword>
<dbReference type="EMBL" id="LSSN01000484">
    <property type="protein sequence ID" value="OMJ23715.1"/>
    <property type="molecule type" value="Genomic_DNA"/>
</dbReference>
<keyword evidence="5" id="KW-1133">Transmembrane helix</keyword>
<dbReference type="FunFam" id="1.20.5.110:FF:000006">
    <property type="entry name" value="Syntaxin 6"/>
    <property type="match status" value="1"/>
</dbReference>
<evidence type="ECO:0000256" key="7">
    <source>
        <dbReference type="ARBA" id="ARBA00023054"/>
    </source>
</evidence>
<reference evidence="12 13" key="1">
    <citation type="submission" date="2017-01" db="EMBL/GenBank/DDBJ databases">
        <authorList>
            <person name="Mah S.A."/>
            <person name="Swanson W.J."/>
            <person name="Moy G.W."/>
            <person name="Vacquier V.D."/>
        </authorList>
    </citation>
    <scope>NUCLEOTIDE SEQUENCE [LARGE SCALE GENOMIC DNA]</scope>
    <source>
        <strain evidence="12 13">GSMNP</strain>
    </source>
</reference>
<dbReference type="FunFam" id="1.20.58.90:FF:000004">
    <property type="entry name" value="Syntaxin 10"/>
    <property type="match status" value="1"/>
</dbReference>
<dbReference type="SMART" id="SM00397">
    <property type="entry name" value="t_SNARE"/>
    <property type="match status" value="1"/>
</dbReference>
<dbReference type="PROSITE" id="PS50192">
    <property type="entry name" value="T_SNARE"/>
    <property type="match status" value="1"/>
</dbReference>
<dbReference type="InterPro" id="IPR006012">
    <property type="entry name" value="Syntaxin/epimorphin_CS"/>
</dbReference>
<keyword evidence="2" id="KW-0813">Transport</keyword>
<dbReference type="InterPro" id="IPR000727">
    <property type="entry name" value="T_SNARE_dom"/>
</dbReference>
<evidence type="ECO:0000256" key="6">
    <source>
        <dbReference type="ARBA" id="ARBA00023034"/>
    </source>
</evidence>
<evidence type="ECO:0000256" key="10">
    <source>
        <dbReference type="ARBA" id="ARBA00073343"/>
    </source>
</evidence>
<organism evidence="12 13">
    <name type="scientific">Smittium culicis</name>
    <dbReference type="NCBI Taxonomy" id="133412"/>
    <lineage>
        <taxon>Eukaryota</taxon>
        <taxon>Fungi</taxon>
        <taxon>Fungi incertae sedis</taxon>
        <taxon>Zoopagomycota</taxon>
        <taxon>Kickxellomycotina</taxon>
        <taxon>Harpellomycetes</taxon>
        <taxon>Harpellales</taxon>
        <taxon>Legeriomycetaceae</taxon>
        <taxon>Smittium</taxon>
    </lineage>
</organism>
<dbReference type="InterPro" id="IPR015260">
    <property type="entry name" value="Syntaxin-6/10/61_N"/>
</dbReference>
<evidence type="ECO:0000256" key="3">
    <source>
        <dbReference type="ARBA" id="ARBA00022692"/>
    </source>
</evidence>
<keyword evidence="6" id="KW-0333">Golgi apparatus</keyword>
<comment type="similarity">
    <text evidence="1">Belongs to the syntaxin family.</text>
</comment>
<accession>A0A1R1YA51</accession>
<keyword evidence="8" id="KW-0472">Membrane</keyword>
<name>A0A1R1YA51_9FUNG</name>
<dbReference type="STRING" id="133412.A0A1R1YA51"/>
<feature type="domain" description="T-SNARE coiled-coil homology" evidence="11">
    <location>
        <begin position="100"/>
        <end position="162"/>
    </location>
</feature>
<comment type="caution">
    <text evidence="12">The sequence shown here is derived from an EMBL/GenBank/DDBJ whole genome shotgun (WGS) entry which is preliminary data.</text>
</comment>
<evidence type="ECO:0000256" key="2">
    <source>
        <dbReference type="ARBA" id="ARBA00022448"/>
    </source>
</evidence>
<evidence type="ECO:0000256" key="8">
    <source>
        <dbReference type="ARBA" id="ARBA00023136"/>
    </source>
</evidence>
<evidence type="ECO:0000256" key="5">
    <source>
        <dbReference type="ARBA" id="ARBA00022989"/>
    </source>
</evidence>
<dbReference type="GO" id="GO:0005802">
    <property type="term" value="C:trans-Golgi network"/>
    <property type="evidence" value="ECO:0007669"/>
    <property type="project" value="UniProtKB-ARBA"/>
</dbReference>
<dbReference type="GO" id="GO:0048193">
    <property type="term" value="P:Golgi vesicle transport"/>
    <property type="evidence" value="ECO:0007669"/>
    <property type="project" value="InterPro"/>
</dbReference>
<dbReference type="GO" id="GO:0006886">
    <property type="term" value="P:intracellular protein transport"/>
    <property type="evidence" value="ECO:0007669"/>
    <property type="project" value="InterPro"/>
</dbReference>
<dbReference type="AlphaFoldDB" id="A0A1R1YA51"/>
<evidence type="ECO:0000259" key="11">
    <source>
        <dbReference type="PROSITE" id="PS50192"/>
    </source>
</evidence>
<dbReference type="Proteomes" id="UP000187283">
    <property type="component" value="Unassembled WGS sequence"/>
</dbReference>
<gene>
    <name evidence="12" type="ORF">AYI70_g2073</name>
</gene>
<dbReference type="GO" id="GO:0031090">
    <property type="term" value="C:organelle membrane"/>
    <property type="evidence" value="ECO:0007669"/>
    <property type="project" value="UniProtKB-ARBA"/>
</dbReference>
<evidence type="ECO:0000313" key="13">
    <source>
        <dbReference type="Proteomes" id="UP000187283"/>
    </source>
</evidence>
<dbReference type="OrthoDB" id="546861at2759"/>
<dbReference type="Gene3D" id="1.20.5.110">
    <property type="match status" value="1"/>
</dbReference>
<dbReference type="SUPFAM" id="SSF47661">
    <property type="entry name" value="t-snare proteins"/>
    <property type="match status" value="1"/>
</dbReference>
<evidence type="ECO:0000256" key="9">
    <source>
        <dbReference type="ARBA" id="ARBA00037801"/>
    </source>
</evidence>